<sequence>MATVATLPWNTLQPVGCNQNPGTKDTNGCCSSRFIDGFARLIDSIQQQEGTNNVLLVPIVHALREKLSECQHMLDQIDSERRAMHEELACVRKAFFENMLAQDQLHTGIRDVLKNFRFSRPGVTVTSQENDEAEPMRCARGSAPGENVDMLCSCRCGAGSINAPATRMFSDGHDRGKVYEAKYKSRFSAAKDLLRRQCESIEVMRMTLEDSCTVNVDSLLLPMDDLIVSAFQGTVLPGKQTSLLSWDSVTVHEPTSSALPEDSFPKLLREFICRLVEGNAGVKELFQSSALSGPLLQLVNTLLQFSADLCEAHKLGLRSAYDMIQHTFYNKIDVLMDPIVGISGALVGAIEKLSLFDRTLIHGLSESLRIFLVQVSGIEGCLLNEAQAAKKDKRCDDCSLTVGKLSVEHAKVQRCTFPNTPRPVPEQHTRPFFCGCQCNLSTEGALQKALFVLDKLVVLHRAFLDLAGTARMPDTSSRARLRDAFEEFGVVATIPALEDPRFESMVAEAVRIDVDEIKSILAKLTCTPNRALSSNRNQSLQVNLLDAHSGSQQVSRLPDTPRDNITDRQQPISVVGLGTVLLTPNGASTSRANGRKMDELGRQVRHASVTGARNVVSPSALPMDPPAFCGPVKGSCTHKSLGLPLVALSSPASRKPPQGAFVRKAAFQQSHRAIPPNGRRAGSLRARFDALTRNNISLHEERRQVEGSKGKKNAL</sequence>
<proteinExistence type="predicted"/>
<dbReference type="VEuPathDB" id="TriTrypDB:TvY486_0601800"/>
<accession>G0TWQ1</accession>
<protein>
    <submittedName>
        <fullName evidence="1">Uncharacterized protein</fullName>
    </submittedName>
</protein>
<organism evidence="1">
    <name type="scientific">Trypanosoma vivax (strain Y486)</name>
    <dbReference type="NCBI Taxonomy" id="1055687"/>
    <lineage>
        <taxon>Eukaryota</taxon>
        <taxon>Discoba</taxon>
        <taxon>Euglenozoa</taxon>
        <taxon>Kinetoplastea</taxon>
        <taxon>Metakinetoplastina</taxon>
        <taxon>Trypanosomatida</taxon>
        <taxon>Trypanosomatidae</taxon>
        <taxon>Trypanosoma</taxon>
        <taxon>Duttonella</taxon>
    </lineage>
</organism>
<dbReference type="AlphaFoldDB" id="G0TWQ1"/>
<gene>
    <name evidence="1" type="ORF">TVY486_0601800</name>
</gene>
<reference evidence="1" key="1">
    <citation type="journal article" date="2012" name="Proc. Natl. Acad. Sci. U.S.A.">
        <title>Antigenic diversity is generated by distinct evolutionary mechanisms in African trypanosome species.</title>
        <authorList>
            <person name="Jackson A.P."/>
            <person name="Berry A."/>
            <person name="Aslett M."/>
            <person name="Allison H.C."/>
            <person name="Burton P."/>
            <person name="Vavrova-Anderson J."/>
            <person name="Brown R."/>
            <person name="Browne H."/>
            <person name="Corton N."/>
            <person name="Hauser H."/>
            <person name="Gamble J."/>
            <person name="Gilderthorp R."/>
            <person name="Marcello L."/>
            <person name="McQuillan J."/>
            <person name="Otto T.D."/>
            <person name="Quail M.A."/>
            <person name="Sanders M.J."/>
            <person name="van Tonder A."/>
            <person name="Ginger M.L."/>
            <person name="Field M.C."/>
            <person name="Barry J.D."/>
            <person name="Hertz-Fowler C."/>
            <person name="Berriman M."/>
        </authorList>
    </citation>
    <scope>NUCLEOTIDE SEQUENCE</scope>
    <source>
        <strain evidence="1">Y486</strain>
    </source>
</reference>
<dbReference type="EMBL" id="HE573022">
    <property type="protein sequence ID" value="CCC48389.1"/>
    <property type="molecule type" value="Genomic_DNA"/>
</dbReference>
<evidence type="ECO:0000313" key="1">
    <source>
        <dbReference type="EMBL" id="CCC48389.1"/>
    </source>
</evidence>
<name>G0TWQ1_TRYVY</name>
<dbReference type="OMA" id="MHEELAC"/>